<evidence type="ECO:0000256" key="2">
    <source>
        <dbReference type="ARBA" id="ARBA00022737"/>
    </source>
</evidence>
<dbReference type="STRING" id="1754191.A0A1Y1VGK4"/>
<evidence type="ECO:0008006" key="6">
    <source>
        <dbReference type="Google" id="ProtNLM"/>
    </source>
</evidence>
<keyword evidence="3" id="KW-1133">Transmembrane helix</keyword>
<evidence type="ECO:0000313" key="4">
    <source>
        <dbReference type="EMBL" id="ORX55280.1"/>
    </source>
</evidence>
<name>A0A1Y1VGK4_9FUNG</name>
<gene>
    <name evidence="4" type="ORF">BCR36DRAFT_410220</name>
</gene>
<feature type="transmembrane region" description="Helical" evidence="3">
    <location>
        <begin position="329"/>
        <end position="354"/>
    </location>
</feature>
<reference evidence="4 5" key="1">
    <citation type="submission" date="2016-08" db="EMBL/GenBank/DDBJ databases">
        <title>Genomes of anaerobic fungi encode conserved fungal cellulosomes for biomass hydrolysis.</title>
        <authorList>
            <consortium name="DOE Joint Genome Institute"/>
            <person name="Haitjema C.H."/>
            <person name="Gilmore S.P."/>
            <person name="Henske J.K."/>
            <person name="Solomon K.V."/>
            <person name="De Groot R."/>
            <person name="Kuo A."/>
            <person name="Mondo S.J."/>
            <person name="Salamov A.A."/>
            <person name="Labutti K."/>
            <person name="Zhao Z."/>
            <person name="Chiniquy J."/>
            <person name="Barry K."/>
            <person name="Brewer H.M."/>
            <person name="Purvine S.O."/>
            <person name="Wright A.T."/>
            <person name="Boxma B."/>
            <person name="Van Alen T."/>
            <person name="Hackstein J.H."/>
            <person name="Baker S.E."/>
            <person name="Grigoriev I.V."/>
            <person name="O'Malley M.A."/>
        </authorList>
    </citation>
    <scope>NUCLEOTIDE SEQUENCE [LARGE SCALE GENOMIC DNA]</scope>
    <source>
        <strain evidence="5">finn</strain>
    </source>
</reference>
<dbReference type="PANTHER" id="PTHR48010">
    <property type="entry name" value="OS05G0588300 PROTEIN"/>
    <property type="match status" value="1"/>
</dbReference>
<keyword evidence="1" id="KW-0433">Leucine-rich repeat</keyword>
<dbReference type="InterPro" id="IPR001611">
    <property type="entry name" value="Leu-rich_rpt"/>
</dbReference>
<dbReference type="Gene3D" id="3.80.10.10">
    <property type="entry name" value="Ribonuclease Inhibitor"/>
    <property type="match status" value="2"/>
</dbReference>
<evidence type="ECO:0000313" key="5">
    <source>
        <dbReference type="Proteomes" id="UP000193719"/>
    </source>
</evidence>
<protein>
    <recommendedName>
        <fullName evidence="6">L domain-like protein</fullName>
    </recommendedName>
</protein>
<dbReference type="Pfam" id="PF13855">
    <property type="entry name" value="LRR_8"/>
    <property type="match status" value="1"/>
</dbReference>
<dbReference type="AlphaFoldDB" id="A0A1Y1VGK4"/>
<dbReference type="SMART" id="SM00364">
    <property type="entry name" value="LRR_BAC"/>
    <property type="match status" value="5"/>
</dbReference>
<proteinExistence type="predicted"/>
<keyword evidence="5" id="KW-1185">Reference proteome</keyword>
<keyword evidence="3" id="KW-0812">Transmembrane</keyword>
<dbReference type="InterPro" id="IPR003591">
    <property type="entry name" value="Leu-rich_rpt_typical-subtyp"/>
</dbReference>
<organism evidence="4 5">
    <name type="scientific">Piromyces finnis</name>
    <dbReference type="NCBI Taxonomy" id="1754191"/>
    <lineage>
        <taxon>Eukaryota</taxon>
        <taxon>Fungi</taxon>
        <taxon>Fungi incertae sedis</taxon>
        <taxon>Chytridiomycota</taxon>
        <taxon>Chytridiomycota incertae sedis</taxon>
        <taxon>Neocallimastigomycetes</taxon>
        <taxon>Neocallimastigales</taxon>
        <taxon>Neocallimastigaceae</taxon>
        <taxon>Piromyces</taxon>
    </lineage>
</organism>
<evidence type="ECO:0000256" key="3">
    <source>
        <dbReference type="SAM" id="Phobius"/>
    </source>
</evidence>
<dbReference type="Proteomes" id="UP000193719">
    <property type="component" value="Unassembled WGS sequence"/>
</dbReference>
<dbReference type="OrthoDB" id="1055097at2759"/>
<sequence>MQSDCDSIISFYKGSNLKFSNENCCNWSNIQCKNNKIYLFQYINDNNEKIDFSTFPILGELTDLIIQGKYLLGGSVPTIFFSQPKLMRLILDNSNIWEIPNIINSASSSSIESISLKNNLLTAFPYFLRNMPHLKSLNISENKINEELTNEISQFPSLEILNISSNFMTGSIPEIPSSLKELYIDNNQFSSLKFSYSQSPNLEIFSGNNNKLGNDAFKLLTEFQNMKNISLENTELTGIPSSINNLSKLRYLSLKNNDIDQLPEEFNDIKYLEELNLSGNSKLKGKIKSGAAISKCYLSHTADVCVEYKNICSFNDSQNICGQSKGSSLLSNMAVVFLSLAIISLLIYIIHFLYKLKKEKNRMKNFSRMSKSTKGNSESFANDSLDVNCQSLRSKTSKEVINTINEAVSHLNSKSDSKTRSAEIAFSNGMKIVGSANEAFNLAKDRNQKPQLKEIFKDIDSLDGEITDHLFVNLERDDNQISNNSNDNNFKNNNQYPSLSRSVISNPCTSSEAIIPQIINYSLPRNNNIRNIMLTNTSNALMNNNNMNMNMNINNGITNNNNNNNLDFRNNSKTNNNHYSKVNSSTPYNSIEIKTKLLPRSILANSSEFINNNNMNILKLNARDTVMPGVRKDNANEYTNKINNINSEINTQSQLYKNGILNNTNCFNLENFNNYNVINNTTGINSNGQIHLLNSTIVNPNNNQTSPILVALPILPYNTNSLNRNQTTNLNKLPLNNTIALKELPSNQNQPLNDIYRNRSIQENIPSLTINSSNNSIIPINHNLSISSKSNSITTDTNITNSNSISLSSFSVNNSSFSDEELSKNILFQNPSPIKIKKNNSSIRKGYSNSLKPIFNHKGSLKSVGDKSVNSGNISSSFDLHIDSMELDDILNEINLSK</sequence>
<dbReference type="SMART" id="SM00369">
    <property type="entry name" value="LRR_TYP"/>
    <property type="match status" value="2"/>
</dbReference>
<keyword evidence="2" id="KW-0677">Repeat</keyword>
<dbReference type="InterPro" id="IPR050994">
    <property type="entry name" value="At_inactive_RLKs"/>
</dbReference>
<reference evidence="4 5" key="2">
    <citation type="submission" date="2016-08" db="EMBL/GenBank/DDBJ databases">
        <title>Pervasive Adenine N6-methylation of Active Genes in Fungi.</title>
        <authorList>
            <consortium name="DOE Joint Genome Institute"/>
            <person name="Mondo S.J."/>
            <person name="Dannebaum R.O."/>
            <person name="Kuo R.C."/>
            <person name="Labutti K."/>
            <person name="Haridas S."/>
            <person name="Kuo A."/>
            <person name="Salamov A."/>
            <person name="Ahrendt S.R."/>
            <person name="Lipzen A."/>
            <person name="Sullivan W."/>
            <person name="Andreopoulos W.B."/>
            <person name="Clum A."/>
            <person name="Lindquist E."/>
            <person name="Daum C."/>
            <person name="Ramamoorthy G.K."/>
            <person name="Gryganskyi A."/>
            <person name="Culley D."/>
            <person name="Magnuson J.K."/>
            <person name="James T.Y."/>
            <person name="O'Malley M.A."/>
            <person name="Stajich J.E."/>
            <person name="Spatafora J.W."/>
            <person name="Visel A."/>
            <person name="Grigoriev I.V."/>
        </authorList>
    </citation>
    <scope>NUCLEOTIDE SEQUENCE [LARGE SCALE GENOMIC DNA]</scope>
    <source>
        <strain evidence="5">finn</strain>
    </source>
</reference>
<keyword evidence="3" id="KW-0472">Membrane</keyword>
<dbReference type="SUPFAM" id="SSF52058">
    <property type="entry name" value="L domain-like"/>
    <property type="match status" value="1"/>
</dbReference>
<comment type="caution">
    <text evidence="4">The sequence shown here is derived from an EMBL/GenBank/DDBJ whole genome shotgun (WGS) entry which is preliminary data.</text>
</comment>
<accession>A0A1Y1VGK4</accession>
<dbReference type="PANTHER" id="PTHR48010:SF58">
    <property type="entry name" value="RECEPTOR PROTEIN KINASE-LIKE PROTEIN ZAR1"/>
    <property type="match status" value="1"/>
</dbReference>
<dbReference type="InterPro" id="IPR032675">
    <property type="entry name" value="LRR_dom_sf"/>
</dbReference>
<evidence type="ECO:0000256" key="1">
    <source>
        <dbReference type="ARBA" id="ARBA00022614"/>
    </source>
</evidence>
<dbReference type="EMBL" id="MCFH01000009">
    <property type="protein sequence ID" value="ORX55280.1"/>
    <property type="molecule type" value="Genomic_DNA"/>
</dbReference>